<dbReference type="GO" id="GO:0008285">
    <property type="term" value="P:negative regulation of cell population proliferation"/>
    <property type="evidence" value="ECO:0007669"/>
    <property type="project" value="TreeGrafter"/>
</dbReference>
<feature type="coiled-coil region" evidence="1">
    <location>
        <begin position="851"/>
        <end position="878"/>
    </location>
</feature>
<feature type="compositionally biased region" description="Polar residues" evidence="2">
    <location>
        <begin position="380"/>
        <end position="389"/>
    </location>
</feature>
<feature type="compositionally biased region" description="Low complexity" evidence="2">
    <location>
        <begin position="1101"/>
        <end position="1111"/>
    </location>
</feature>
<dbReference type="GeneTree" id="ENSGT00390000014148"/>
<dbReference type="InterPro" id="IPR007483">
    <property type="entry name" value="Hamartin"/>
</dbReference>
<dbReference type="EMBL" id="AFYH01037916">
    <property type="status" value="NOT_ANNOTATED_CDS"/>
    <property type="molecule type" value="Genomic_DNA"/>
</dbReference>
<evidence type="ECO:0000313" key="3">
    <source>
        <dbReference type="Ensembl" id="ENSLACP00000012947.1"/>
    </source>
</evidence>
<feature type="region of interest" description="Disordered" evidence="2">
    <location>
        <begin position="1091"/>
        <end position="1125"/>
    </location>
</feature>
<dbReference type="AlphaFoldDB" id="H3ATH6"/>
<dbReference type="EMBL" id="AFYH01037925">
    <property type="status" value="NOT_ANNOTATED_CDS"/>
    <property type="molecule type" value="Genomic_DNA"/>
</dbReference>
<dbReference type="EMBL" id="AFYH01037920">
    <property type="status" value="NOT_ANNOTATED_CDS"/>
    <property type="molecule type" value="Genomic_DNA"/>
</dbReference>
<dbReference type="Ensembl" id="ENSLACT00000013042.1">
    <property type="protein sequence ID" value="ENSLACP00000012947.1"/>
    <property type="gene ID" value="ENSLACG00000011402.1"/>
</dbReference>
<feature type="coiled-coil region" evidence="1">
    <location>
        <begin position="682"/>
        <end position="776"/>
    </location>
</feature>
<evidence type="ECO:0000313" key="4">
    <source>
        <dbReference type="Proteomes" id="UP000008672"/>
    </source>
</evidence>
<feature type="region of interest" description="Disordered" evidence="2">
    <location>
        <begin position="297"/>
        <end position="324"/>
    </location>
</feature>
<dbReference type="Pfam" id="PF04388">
    <property type="entry name" value="Hamartin"/>
    <property type="match status" value="1"/>
</dbReference>
<keyword evidence="4" id="KW-1185">Reference proteome</keyword>
<evidence type="ECO:0000256" key="2">
    <source>
        <dbReference type="SAM" id="MobiDB-lite"/>
    </source>
</evidence>
<reference evidence="3" key="2">
    <citation type="submission" date="2025-08" db="UniProtKB">
        <authorList>
            <consortium name="Ensembl"/>
        </authorList>
    </citation>
    <scope>IDENTIFICATION</scope>
</reference>
<gene>
    <name evidence="3" type="primary">TSC1</name>
</gene>
<protein>
    <submittedName>
        <fullName evidence="3">TSC complex subunit 1</fullName>
    </submittedName>
</protein>
<dbReference type="Bgee" id="ENSLACG00000011402">
    <property type="expression patterns" value="Expressed in post-anal tail muscle and 2 other cell types or tissues"/>
</dbReference>
<reference evidence="4" key="1">
    <citation type="submission" date="2011-08" db="EMBL/GenBank/DDBJ databases">
        <title>The draft genome of Latimeria chalumnae.</title>
        <authorList>
            <person name="Di Palma F."/>
            <person name="Alfoldi J."/>
            <person name="Johnson J."/>
            <person name="Berlin A."/>
            <person name="Gnerre S."/>
            <person name="Jaffe D."/>
            <person name="MacCallum I."/>
            <person name="Young S."/>
            <person name="Walker B.J."/>
            <person name="Lander E."/>
            <person name="Lindblad-Toh K."/>
        </authorList>
    </citation>
    <scope>NUCLEOTIDE SEQUENCE [LARGE SCALE GENOMIC DNA]</scope>
    <source>
        <strain evidence="4">Wild caught</strain>
    </source>
</reference>
<name>H3ATH6_LATCH</name>
<dbReference type="GO" id="GO:0033596">
    <property type="term" value="C:TSC1-TSC2 complex"/>
    <property type="evidence" value="ECO:0007669"/>
    <property type="project" value="TreeGrafter"/>
</dbReference>
<feature type="region of interest" description="Disordered" evidence="2">
    <location>
        <begin position="974"/>
        <end position="994"/>
    </location>
</feature>
<evidence type="ECO:0000256" key="1">
    <source>
        <dbReference type="SAM" id="Coils"/>
    </source>
</evidence>
<feature type="compositionally biased region" description="Polar residues" evidence="2">
    <location>
        <begin position="976"/>
        <end position="994"/>
    </location>
</feature>
<accession>H3ATH6</accession>
<dbReference type="EMBL" id="AFYH01037923">
    <property type="status" value="NOT_ANNOTATED_CDS"/>
    <property type="molecule type" value="Genomic_DNA"/>
</dbReference>
<dbReference type="EMBL" id="AFYH01037917">
    <property type="status" value="NOT_ANNOTATED_CDS"/>
    <property type="molecule type" value="Genomic_DNA"/>
</dbReference>
<dbReference type="Proteomes" id="UP000008672">
    <property type="component" value="Unassembled WGS sequence"/>
</dbReference>
<dbReference type="EMBL" id="AFYH01037921">
    <property type="status" value="NOT_ANNOTATED_CDS"/>
    <property type="molecule type" value="Genomic_DNA"/>
</dbReference>
<dbReference type="PANTHER" id="PTHR15154">
    <property type="entry name" value="HAMARTIN"/>
    <property type="match status" value="1"/>
</dbReference>
<feature type="region of interest" description="Disordered" evidence="2">
    <location>
        <begin position="371"/>
        <end position="400"/>
    </location>
</feature>
<keyword evidence="1" id="KW-0175">Coiled coil</keyword>
<feature type="region of interest" description="Disordered" evidence="2">
    <location>
        <begin position="480"/>
        <end position="500"/>
    </location>
</feature>
<dbReference type="EMBL" id="AFYH01037924">
    <property type="status" value="NOT_ANNOTATED_CDS"/>
    <property type="molecule type" value="Genomic_DNA"/>
</dbReference>
<dbReference type="PANTHER" id="PTHR15154:SF2">
    <property type="entry name" value="HAMARTIN"/>
    <property type="match status" value="1"/>
</dbReference>
<organism evidence="3 4">
    <name type="scientific">Latimeria chalumnae</name>
    <name type="common">Coelacanth</name>
    <dbReference type="NCBI Taxonomy" id="7897"/>
    <lineage>
        <taxon>Eukaryota</taxon>
        <taxon>Metazoa</taxon>
        <taxon>Chordata</taxon>
        <taxon>Craniata</taxon>
        <taxon>Vertebrata</taxon>
        <taxon>Euteleostomi</taxon>
        <taxon>Coelacanthiformes</taxon>
        <taxon>Coelacanthidae</taxon>
        <taxon>Latimeria</taxon>
    </lineage>
</organism>
<dbReference type="EMBL" id="AFYH01037919">
    <property type="status" value="NOT_ANNOTATED_CDS"/>
    <property type="molecule type" value="Genomic_DNA"/>
</dbReference>
<dbReference type="EMBL" id="AFYH01037918">
    <property type="status" value="NOT_ANNOTATED_CDS"/>
    <property type="molecule type" value="Genomic_DNA"/>
</dbReference>
<proteinExistence type="predicted"/>
<sequence>MTQQANAGELLSLLESPDLQVLEEIRGVINDNLDTGYQILLVLQSVCICLGASSKPLYIVKPGRQLHKCMPKSCDKMSVFCGCELTLLPPLLFSLPPPQLNFFSLFGKWSILCLQKQLGHVPEVYLVHLHASVYALFHRLYGMYPCNFVSYLRSHYGMKENMETFDEVVKPMLEHVRIHPELVTGTKDHELDPTRWKRFETHDIVIECAKVSLDPKEASCEEGYVTIPEHFSTHFQHRQSDPGASPFTDMQSSYDCGSASSSLLLLSNVSGLHPQCQSPLTVRRITAETQQEILWSPSSMCGMSTPPSSRGMSPTNVPSEMSHSTSQLSSRVYSTPDTPLFSLSPPPKLPLHLDMYIYVALIYDTAVNAEKEGKPETGKPSLSRQQHVTGSERGPGQPLGTMKMVTLEELPEVIHGLSLQHDSTEKEKEEAAAISEELSEITVAERESPHFRGGFDSPFYRTTENLTGCQRKLPLSCSGQGRHLSSENPAISAPGKPGQDIPQQMFTPIEMPAESSYGSSVGNQDGHGASAYSVLTPSPYKAKALKNSSFSSGKPLPYEYFFDLALPKTASLFVSQKTAELLKKAQGHPEEKKELCSSTSPLEVLDRLIQQGEDAHVKELNRLPLPSKSADWTHFGGSAPLDELQTLRNQLVLLHNQLLYERYKREQHAIRNRRLLRKIINATALEEQNAAMKDQLKLQEMDIQSLKCSLQKEQLRHQKHQEEHEMVGTQLHSQIRLLQNDQQELCARNQELQSKLQDCQKVMGELRVQLQKANNTVCTSGHLVNQLTQKLSSSESIHQQMEFLNKQLLLLGEVNELYTEQLLHAQKESSKELEMIHLSHRRELEEVKFCVQQQSQRLDASQKRIVELESQLTKKEHLFLEQKKYLEDVKGHARGELQAAESRYQAQKRITQTLEVEILELYSRLEKEGVLKHPLTKSVDTGEVEFAEVAKPAAERKYCNAACRFPSVVGHDIDTKTSGQTKPPKTPSISSNNATLTQESLHGTTAHKTESVNGSRIAPLLLEPATSGGMTPITVGSYPSSKSFLGMRNRELFRNKSESQCDEQSVKIASLSDSLKTELCKELGSSEVQGPLEADVPIAPQTSSQQSSVQQLRIMDYNETQHDHS</sequence>
<reference evidence="3" key="3">
    <citation type="submission" date="2025-09" db="UniProtKB">
        <authorList>
            <consortium name="Ensembl"/>
        </authorList>
    </citation>
    <scope>IDENTIFICATION</scope>
</reference>
<dbReference type="EMBL" id="AFYH01037922">
    <property type="status" value="NOT_ANNOTATED_CDS"/>
    <property type="molecule type" value="Genomic_DNA"/>
</dbReference>
<dbReference type="GO" id="GO:0032007">
    <property type="term" value="P:negative regulation of TOR signaling"/>
    <property type="evidence" value="ECO:0007669"/>
    <property type="project" value="TreeGrafter"/>
</dbReference>
<dbReference type="GO" id="GO:0051726">
    <property type="term" value="P:regulation of cell cycle"/>
    <property type="evidence" value="ECO:0007669"/>
    <property type="project" value="TreeGrafter"/>
</dbReference>